<evidence type="ECO:0000256" key="1">
    <source>
        <dbReference type="ARBA" id="ARBA00012528"/>
    </source>
</evidence>
<dbReference type="GO" id="GO:0052621">
    <property type="term" value="F:diguanylate cyclase activity"/>
    <property type="evidence" value="ECO:0007669"/>
    <property type="project" value="UniProtKB-EC"/>
</dbReference>
<evidence type="ECO:0000313" key="5">
    <source>
        <dbReference type="EMBL" id="QHQ35778.1"/>
    </source>
</evidence>
<proteinExistence type="predicted"/>
<accession>A0A6P1SZ81</accession>
<dbReference type="SUPFAM" id="SSF55073">
    <property type="entry name" value="Nucleotide cyclase"/>
    <property type="match status" value="1"/>
</dbReference>
<comment type="catalytic activity">
    <reaction evidence="2">
        <text>2 GTP = 3',3'-c-di-GMP + 2 diphosphate</text>
        <dbReference type="Rhea" id="RHEA:24898"/>
        <dbReference type="ChEBI" id="CHEBI:33019"/>
        <dbReference type="ChEBI" id="CHEBI:37565"/>
        <dbReference type="ChEBI" id="CHEBI:58805"/>
        <dbReference type="EC" id="2.7.7.65"/>
    </reaction>
</comment>
<keyword evidence="3" id="KW-0175">Coiled coil</keyword>
<evidence type="ECO:0000256" key="3">
    <source>
        <dbReference type="SAM" id="Coils"/>
    </source>
</evidence>
<dbReference type="AlphaFoldDB" id="A0A6P1SZ81"/>
<dbReference type="Proteomes" id="UP000464495">
    <property type="component" value="Chromosome"/>
</dbReference>
<dbReference type="SMART" id="SM00267">
    <property type="entry name" value="GGDEF"/>
    <property type="match status" value="1"/>
</dbReference>
<dbReference type="EC" id="2.7.7.65" evidence="1"/>
<dbReference type="PROSITE" id="PS50887">
    <property type="entry name" value="GGDEF"/>
    <property type="match status" value="1"/>
</dbReference>
<reference evidence="5 6" key="1">
    <citation type="submission" date="2019-12" db="EMBL/GenBank/DDBJ databases">
        <title>Complete genome sequence of Algicella marina strain 9Alg 56(T) isolated from the red alga Tichocarpus crinitus.</title>
        <authorList>
            <person name="Kim S.-G."/>
            <person name="Nedashkovskaya O.I."/>
        </authorList>
    </citation>
    <scope>NUCLEOTIDE SEQUENCE [LARGE SCALE GENOMIC DNA]</scope>
    <source>
        <strain evidence="5 6">9Alg 56</strain>
    </source>
</reference>
<feature type="coiled-coil region" evidence="3">
    <location>
        <begin position="159"/>
        <end position="186"/>
    </location>
</feature>
<dbReference type="InterPro" id="IPR000160">
    <property type="entry name" value="GGDEF_dom"/>
</dbReference>
<dbReference type="NCBIfam" id="TIGR00254">
    <property type="entry name" value="GGDEF"/>
    <property type="match status" value="1"/>
</dbReference>
<dbReference type="EMBL" id="CP046620">
    <property type="protein sequence ID" value="QHQ35778.1"/>
    <property type="molecule type" value="Genomic_DNA"/>
</dbReference>
<dbReference type="KEGG" id="amaq:GO499_11640"/>
<protein>
    <recommendedName>
        <fullName evidence="1">diguanylate cyclase</fullName>
        <ecNumber evidence="1">2.7.7.65</ecNumber>
    </recommendedName>
</protein>
<sequence length="350" mass="38523">MNKQVSGVKPADGAKALLGGSEMSARAIAFAQHYGTELTPNAYAVWFAYCNRHNQVINTMIDKAMNTGRPITLDMLNTLYLEQLSPRAMSDEMVDIGSRMAATIGDVSEAVEEKIKAHTMFSGKLRSAKQSLSLGTSKAEVSAVIASLHKANQEHIVNAQKMGLQLEKNRAQVAKLKSELIEARRNANTDYLTGLANRRMLDDHIQTAIFEARQKKQRVCLVMAAIDGLEKVTKSYGMTAGDNVVVTFADELKKELTGSRVAARFEGARFAVLLPDTHDREAFAIAERVRKAFRERDWVSQETGEKIGQLTASFSGVMLNETETHGELFERADARLTRLQSGSGDTVRIA</sequence>
<feature type="domain" description="GGDEF" evidence="4">
    <location>
        <begin position="217"/>
        <end position="350"/>
    </location>
</feature>
<evidence type="ECO:0000313" key="6">
    <source>
        <dbReference type="Proteomes" id="UP000464495"/>
    </source>
</evidence>
<dbReference type="InterPro" id="IPR050469">
    <property type="entry name" value="Diguanylate_Cyclase"/>
</dbReference>
<dbReference type="PANTHER" id="PTHR45138:SF9">
    <property type="entry name" value="DIGUANYLATE CYCLASE DGCM-RELATED"/>
    <property type="match status" value="1"/>
</dbReference>
<dbReference type="PANTHER" id="PTHR45138">
    <property type="entry name" value="REGULATORY COMPONENTS OF SENSORY TRANSDUCTION SYSTEM"/>
    <property type="match status" value="1"/>
</dbReference>
<organism evidence="5 6">
    <name type="scientific">Algicella marina</name>
    <dbReference type="NCBI Taxonomy" id="2683284"/>
    <lineage>
        <taxon>Bacteria</taxon>
        <taxon>Pseudomonadati</taxon>
        <taxon>Pseudomonadota</taxon>
        <taxon>Alphaproteobacteria</taxon>
        <taxon>Rhodobacterales</taxon>
        <taxon>Paracoccaceae</taxon>
        <taxon>Algicella</taxon>
    </lineage>
</organism>
<dbReference type="InterPro" id="IPR043128">
    <property type="entry name" value="Rev_trsase/Diguanyl_cyclase"/>
</dbReference>
<evidence type="ECO:0000259" key="4">
    <source>
        <dbReference type="PROSITE" id="PS50887"/>
    </source>
</evidence>
<dbReference type="InterPro" id="IPR029787">
    <property type="entry name" value="Nucleotide_cyclase"/>
</dbReference>
<dbReference type="CDD" id="cd01949">
    <property type="entry name" value="GGDEF"/>
    <property type="match status" value="1"/>
</dbReference>
<gene>
    <name evidence="5" type="ORF">GO499_11640</name>
</gene>
<dbReference type="Gene3D" id="3.30.70.270">
    <property type="match status" value="1"/>
</dbReference>
<name>A0A6P1SZ81_9RHOB</name>
<evidence type="ECO:0000256" key="2">
    <source>
        <dbReference type="ARBA" id="ARBA00034247"/>
    </source>
</evidence>
<dbReference type="Pfam" id="PF00990">
    <property type="entry name" value="GGDEF"/>
    <property type="match status" value="1"/>
</dbReference>
<keyword evidence="6" id="KW-1185">Reference proteome</keyword>